<name>A0A5P8N8U2_9ASCO</name>
<proteinExistence type="inferred from homology"/>
<comment type="catalytic activity">
    <reaction evidence="1">
        <text>a triacylglycerol + H2O = a diacylglycerol + a fatty acid + H(+)</text>
        <dbReference type="Rhea" id="RHEA:12044"/>
        <dbReference type="ChEBI" id="CHEBI:15377"/>
        <dbReference type="ChEBI" id="CHEBI:15378"/>
        <dbReference type="ChEBI" id="CHEBI:17855"/>
        <dbReference type="ChEBI" id="CHEBI:18035"/>
        <dbReference type="ChEBI" id="CHEBI:28868"/>
        <dbReference type="EC" id="3.1.1.3"/>
    </reaction>
</comment>
<evidence type="ECO:0000313" key="8">
    <source>
        <dbReference type="EMBL" id="QFR37232.1"/>
    </source>
</evidence>
<keyword evidence="4" id="KW-0443">Lipid metabolism</keyword>
<dbReference type="GO" id="GO:0004806">
    <property type="term" value="F:triacylglycerol lipase activity"/>
    <property type="evidence" value="ECO:0007669"/>
    <property type="project" value="UniProtKB-EC"/>
</dbReference>
<sequence>MKLIPAILLATVVAAAPEVTINNGTLQGVYLDSFDQEVFLGIPYAKPPVGALRFAPPQPYNESWEGPLVVDEYGPACWSSAGTDTALMEHSEDCLSINIVRPAGNFSDLPVGFWIHGGGFYDGSGGRPAYNLSYIVQNAVDIGKPFIGVSINYRLSGFGFSSADALTQQGWTNIGLRDQILAINWARENIAAFGGDPDHIVIWGESAGAISVGKLITSQKVPFIKGAIMESGSAVMEGVFGANVGTHQTSFDELVEYTNCTNAVNVIECLQNIDEETLQYAFNSTNGVISEVDWFPVVDGDVIPKSGYQSYVNGEFTKVPIMIGSNTDEGNAFTSVNITDYESTLEILGESYPYLTNSSIEKLFNIYNNESSPLSPLQADYNPYDDGTITVNDVYRRMAPFSGDAYFIGPARFVAEFHAAHDLSVFKYRHNIPNKEGYNTSAIIGATHYTEVAYVFYTGQQDQPYRTTSDGQKWWVDDRSEEISKSVSQLWAAFISDLDPNVADNGIEWTSYLNSPKNLVIDINGLYQEDDTFRQEGIELIREIHSQFAM</sequence>
<evidence type="ECO:0000256" key="5">
    <source>
        <dbReference type="RuleBase" id="RU361235"/>
    </source>
</evidence>
<dbReference type="EMBL" id="MK890727">
    <property type="protein sequence ID" value="QFR37232.1"/>
    <property type="molecule type" value="Genomic_DNA"/>
</dbReference>
<dbReference type="InterPro" id="IPR002018">
    <property type="entry name" value="CarbesteraseB"/>
</dbReference>
<feature type="domain" description="Carboxylesterase type B" evidence="7">
    <location>
        <begin position="16"/>
        <end position="524"/>
    </location>
</feature>
<dbReference type="Pfam" id="PF00135">
    <property type="entry name" value="COesterase"/>
    <property type="match status" value="1"/>
</dbReference>
<dbReference type="AlphaFoldDB" id="A0A5P8N8U2"/>
<dbReference type="GO" id="GO:0016042">
    <property type="term" value="P:lipid catabolic process"/>
    <property type="evidence" value="ECO:0007669"/>
    <property type="project" value="UniProtKB-KW"/>
</dbReference>
<keyword evidence="4" id="KW-0442">Lipid degradation</keyword>
<organism evidence="8">
    <name type="scientific">Cyberlindnera americana</name>
    <dbReference type="NCBI Taxonomy" id="36016"/>
    <lineage>
        <taxon>Eukaryota</taxon>
        <taxon>Fungi</taxon>
        <taxon>Dikarya</taxon>
        <taxon>Ascomycota</taxon>
        <taxon>Saccharomycotina</taxon>
        <taxon>Saccharomycetes</taxon>
        <taxon>Phaffomycetales</taxon>
        <taxon>Phaffomycetaceae</taxon>
        <taxon>Cyberlindnera</taxon>
    </lineage>
</organism>
<feature type="signal peptide" evidence="6">
    <location>
        <begin position="1"/>
        <end position="15"/>
    </location>
</feature>
<keyword evidence="3 5" id="KW-0378">Hydrolase</keyword>
<evidence type="ECO:0000256" key="4">
    <source>
        <dbReference type="ARBA" id="ARBA00022963"/>
    </source>
</evidence>
<dbReference type="PANTHER" id="PTHR43918">
    <property type="entry name" value="ACETYLCHOLINESTERASE"/>
    <property type="match status" value="1"/>
</dbReference>
<evidence type="ECO:0000256" key="2">
    <source>
        <dbReference type="ARBA" id="ARBA00005964"/>
    </source>
</evidence>
<protein>
    <recommendedName>
        <fullName evidence="5">Carboxylic ester hydrolase</fullName>
        <ecNumber evidence="5">3.1.1.-</ecNumber>
    </recommendedName>
</protein>
<reference evidence="8" key="1">
    <citation type="journal article" date="2019" name="Front. Microbiol.">
        <title>An Overview of Genes From Cyberlindnera americana, a Symbiont Yeast Isolated From the Gut of the Bark Beetle Dendroctonus rhizophagus (Curculionidae: Scolytinae), Involved in the Detoxification Process Using Genome and Transcriptome Data.</title>
        <authorList>
            <person name="Soto-Robles L.V."/>
            <person name="Torres-Banda V."/>
            <person name="Rivera-Orduna F.N."/>
            <person name="Curiel-Quesada E."/>
            <person name="Hidalgo-Lara M.E."/>
            <person name="Zuniga G."/>
        </authorList>
    </citation>
    <scope>NUCLEOTIDE SEQUENCE</scope>
    <source>
        <strain evidence="8">ChDrAdgY46</strain>
    </source>
</reference>
<feature type="chain" id="PRO_5024466162" description="Carboxylic ester hydrolase" evidence="6">
    <location>
        <begin position="16"/>
        <end position="550"/>
    </location>
</feature>
<evidence type="ECO:0000256" key="6">
    <source>
        <dbReference type="SAM" id="SignalP"/>
    </source>
</evidence>
<dbReference type="EC" id="3.1.1.-" evidence="5"/>
<comment type="similarity">
    <text evidence="2 5">Belongs to the type-B carboxylesterase/lipase family.</text>
</comment>
<dbReference type="PANTHER" id="PTHR43918:SF4">
    <property type="entry name" value="CARBOXYLIC ESTER HYDROLASE"/>
    <property type="match status" value="1"/>
</dbReference>
<gene>
    <name evidence="8" type="ORF">g4850</name>
</gene>
<dbReference type="PROSITE" id="PS00122">
    <property type="entry name" value="CARBOXYLESTERASE_B_1"/>
    <property type="match status" value="1"/>
</dbReference>
<keyword evidence="6" id="KW-0732">Signal</keyword>
<evidence type="ECO:0000256" key="1">
    <source>
        <dbReference type="ARBA" id="ARBA00001024"/>
    </source>
</evidence>
<evidence type="ECO:0000256" key="3">
    <source>
        <dbReference type="ARBA" id="ARBA00022801"/>
    </source>
</evidence>
<dbReference type="InterPro" id="IPR029058">
    <property type="entry name" value="AB_hydrolase_fold"/>
</dbReference>
<dbReference type="SUPFAM" id="SSF53474">
    <property type="entry name" value="alpha/beta-Hydrolases"/>
    <property type="match status" value="1"/>
</dbReference>
<evidence type="ECO:0000259" key="7">
    <source>
        <dbReference type="Pfam" id="PF00135"/>
    </source>
</evidence>
<dbReference type="InterPro" id="IPR019826">
    <property type="entry name" value="Carboxylesterase_B_AS"/>
</dbReference>
<dbReference type="Gene3D" id="3.40.50.1820">
    <property type="entry name" value="alpha/beta hydrolase"/>
    <property type="match status" value="1"/>
</dbReference>
<dbReference type="InterPro" id="IPR050654">
    <property type="entry name" value="AChE-related_enzymes"/>
</dbReference>
<accession>A0A5P8N8U2</accession>